<gene>
    <name evidence="7" type="ORF">SAMN06272739_1576</name>
</gene>
<evidence type="ECO:0000256" key="3">
    <source>
        <dbReference type="ARBA" id="ARBA00023027"/>
    </source>
</evidence>
<evidence type="ECO:0000313" key="7">
    <source>
        <dbReference type="EMBL" id="SOD97667.1"/>
    </source>
</evidence>
<dbReference type="SUPFAM" id="SSF51735">
    <property type="entry name" value="NAD(P)-binding Rossmann-fold domains"/>
    <property type="match status" value="1"/>
</dbReference>
<dbReference type="GO" id="GO:0003714">
    <property type="term" value="F:transcription corepressor activity"/>
    <property type="evidence" value="ECO:0007669"/>
    <property type="project" value="InterPro"/>
</dbReference>
<dbReference type="Pfam" id="PF00389">
    <property type="entry name" value="2-Hacid_dh"/>
    <property type="match status" value="1"/>
</dbReference>
<keyword evidence="2 4" id="KW-0560">Oxidoreductase</keyword>
<dbReference type="Proteomes" id="UP000219482">
    <property type="component" value="Unassembled WGS sequence"/>
</dbReference>
<dbReference type="PANTHER" id="PTHR43761:SF1">
    <property type="entry name" value="D-ISOMER SPECIFIC 2-HYDROXYACID DEHYDROGENASE CATALYTIC DOMAIN-CONTAINING PROTEIN-RELATED"/>
    <property type="match status" value="1"/>
</dbReference>
<dbReference type="PROSITE" id="PS00670">
    <property type="entry name" value="D_2_HYDROXYACID_DH_2"/>
    <property type="match status" value="1"/>
</dbReference>
<dbReference type="InterPro" id="IPR029753">
    <property type="entry name" value="D-isomer_DH_CS"/>
</dbReference>
<dbReference type="GO" id="GO:0051287">
    <property type="term" value="F:NAD binding"/>
    <property type="evidence" value="ECO:0007669"/>
    <property type="project" value="InterPro"/>
</dbReference>
<comment type="similarity">
    <text evidence="1 4">Belongs to the D-isomer specific 2-hydroxyacid dehydrogenase family.</text>
</comment>
<keyword evidence="3" id="KW-0520">NAD</keyword>
<feature type="domain" description="D-isomer specific 2-hydroxyacid dehydrogenase NAD-binding" evidence="6">
    <location>
        <begin position="107"/>
        <end position="282"/>
    </location>
</feature>
<dbReference type="AlphaFoldDB" id="A0A286GQ43"/>
<sequence length="317" mass="33948">MRVLVTDAEYDVLDIEEEVLAAAGHELVTARCRTPADVIAAARDVDAVLVQYAPITAGVLEALPGLRLVSRYGVGVDVVDLEAARARGVWVCNVPDYGTVEVALHAVAMLLALLRGLPEHARNVRAGRWDYRLGGQLRRPGELTLGVVGLGRIGRMTMERASPWFGTCVGYDPHLPDDAWPAGVERVGLEELFTRSNAVTLHLPLTAETQGLVGTDLLELLPAGAYLVNTARGALVDVDAVLGALTGGRLGGVALDVLPEEPPPADHALLTHPLALVTPHVAWFSAESERELRRKAAQNVVTWARTGRPDHPVVEGR</sequence>
<evidence type="ECO:0000256" key="1">
    <source>
        <dbReference type="ARBA" id="ARBA00005854"/>
    </source>
</evidence>
<proteinExistence type="inferred from homology"/>
<dbReference type="GO" id="GO:0016616">
    <property type="term" value="F:oxidoreductase activity, acting on the CH-OH group of donors, NAD or NADP as acceptor"/>
    <property type="evidence" value="ECO:0007669"/>
    <property type="project" value="InterPro"/>
</dbReference>
<name>A0A286GQ43_9ACTN</name>
<dbReference type="PROSITE" id="PS00671">
    <property type="entry name" value="D_2_HYDROXYACID_DH_3"/>
    <property type="match status" value="1"/>
</dbReference>
<dbReference type="InterPro" id="IPR036291">
    <property type="entry name" value="NAD(P)-bd_dom_sf"/>
</dbReference>
<reference evidence="8" key="1">
    <citation type="submission" date="2017-09" db="EMBL/GenBank/DDBJ databases">
        <authorList>
            <person name="Varghese N."/>
            <person name="Submissions S."/>
        </authorList>
    </citation>
    <scope>NUCLEOTIDE SEQUENCE [LARGE SCALE GENOMIC DNA]</scope>
    <source>
        <strain evidence="8">DSM 44270</strain>
    </source>
</reference>
<dbReference type="SUPFAM" id="SSF52283">
    <property type="entry name" value="Formate/glycerate dehydrogenase catalytic domain-like"/>
    <property type="match status" value="1"/>
</dbReference>
<evidence type="ECO:0000256" key="2">
    <source>
        <dbReference type="ARBA" id="ARBA00023002"/>
    </source>
</evidence>
<evidence type="ECO:0000259" key="5">
    <source>
        <dbReference type="Pfam" id="PF00389"/>
    </source>
</evidence>
<dbReference type="CDD" id="cd05299">
    <property type="entry name" value="CtBP_dh"/>
    <property type="match status" value="1"/>
</dbReference>
<protein>
    <submittedName>
        <fullName evidence="7">D-3-phosphoglycerate dehydrogenase</fullName>
    </submittedName>
</protein>
<dbReference type="RefSeq" id="WP_235003255.1">
    <property type="nucleotide sequence ID" value="NZ_OCNK01000002.1"/>
</dbReference>
<organism evidence="7 8">
    <name type="scientific">Blastococcus haudaquaticus</name>
    <dbReference type="NCBI Taxonomy" id="1938745"/>
    <lineage>
        <taxon>Bacteria</taxon>
        <taxon>Bacillati</taxon>
        <taxon>Actinomycetota</taxon>
        <taxon>Actinomycetes</taxon>
        <taxon>Geodermatophilales</taxon>
        <taxon>Geodermatophilaceae</taxon>
        <taxon>Blastococcus</taxon>
    </lineage>
</organism>
<dbReference type="InterPro" id="IPR050418">
    <property type="entry name" value="D-iso_2-hydroxyacid_DH_PdxB"/>
</dbReference>
<dbReference type="Pfam" id="PF02826">
    <property type="entry name" value="2-Hacid_dh_C"/>
    <property type="match status" value="1"/>
</dbReference>
<feature type="domain" description="D-isomer specific 2-hydroxyacid dehydrogenase catalytic" evidence="5">
    <location>
        <begin position="13"/>
        <end position="313"/>
    </location>
</feature>
<accession>A0A286GQ43</accession>
<dbReference type="InterPro" id="IPR006140">
    <property type="entry name" value="D-isomer_DH_NAD-bd"/>
</dbReference>
<dbReference type="EMBL" id="OCNK01000002">
    <property type="protein sequence ID" value="SOD97667.1"/>
    <property type="molecule type" value="Genomic_DNA"/>
</dbReference>
<evidence type="ECO:0000259" key="6">
    <source>
        <dbReference type="Pfam" id="PF02826"/>
    </source>
</evidence>
<evidence type="ECO:0000256" key="4">
    <source>
        <dbReference type="RuleBase" id="RU003719"/>
    </source>
</evidence>
<dbReference type="InterPro" id="IPR006139">
    <property type="entry name" value="D-isomer_2_OHA_DH_cat_dom"/>
</dbReference>
<dbReference type="Gene3D" id="3.40.50.720">
    <property type="entry name" value="NAD(P)-binding Rossmann-like Domain"/>
    <property type="match status" value="2"/>
</dbReference>
<keyword evidence="8" id="KW-1185">Reference proteome</keyword>
<evidence type="ECO:0000313" key="8">
    <source>
        <dbReference type="Proteomes" id="UP000219482"/>
    </source>
</evidence>
<dbReference type="PANTHER" id="PTHR43761">
    <property type="entry name" value="D-ISOMER SPECIFIC 2-HYDROXYACID DEHYDROGENASE FAMILY PROTEIN (AFU_ORTHOLOGUE AFUA_1G13630)"/>
    <property type="match status" value="1"/>
</dbReference>
<dbReference type="InterPro" id="IPR043322">
    <property type="entry name" value="CtBP"/>
</dbReference>